<evidence type="ECO:0000313" key="1">
    <source>
        <dbReference type="EMBL" id="GIM72898.1"/>
    </source>
</evidence>
<dbReference type="AlphaFoldDB" id="A0A919VXL9"/>
<evidence type="ECO:0000313" key="2">
    <source>
        <dbReference type="Proteomes" id="UP000680865"/>
    </source>
</evidence>
<protein>
    <submittedName>
        <fullName evidence="1">Uncharacterized protein</fullName>
    </submittedName>
</protein>
<organism evidence="1 2">
    <name type="scientific">Winogradskya consettensis</name>
    <dbReference type="NCBI Taxonomy" id="113560"/>
    <lineage>
        <taxon>Bacteria</taxon>
        <taxon>Bacillati</taxon>
        <taxon>Actinomycetota</taxon>
        <taxon>Actinomycetes</taxon>
        <taxon>Micromonosporales</taxon>
        <taxon>Micromonosporaceae</taxon>
        <taxon>Winogradskya</taxon>
    </lineage>
</organism>
<dbReference type="Proteomes" id="UP000680865">
    <property type="component" value="Unassembled WGS sequence"/>
</dbReference>
<gene>
    <name evidence="1" type="ORF">Aco04nite_32500</name>
</gene>
<sequence>MTGRKLSISLPADLAEGIAHVPVGEVSAFIADAVRRKLAGDSIRPLLPPEPRG</sequence>
<comment type="caution">
    <text evidence="1">The sequence shown here is derived from an EMBL/GenBank/DDBJ whole genome shotgun (WGS) entry which is preliminary data.</text>
</comment>
<dbReference type="EMBL" id="BOQP01000016">
    <property type="protein sequence ID" value="GIM72898.1"/>
    <property type="molecule type" value="Genomic_DNA"/>
</dbReference>
<accession>A0A919VXL9</accession>
<keyword evidence="2" id="KW-1185">Reference proteome</keyword>
<proteinExistence type="predicted"/>
<reference evidence="1" key="1">
    <citation type="submission" date="2021-03" db="EMBL/GenBank/DDBJ databases">
        <title>Whole genome shotgun sequence of Actinoplanes consettensis NBRC 14913.</title>
        <authorList>
            <person name="Komaki H."/>
            <person name="Tamura T."/>
        </authorList>
    </citation>
    <scope>NUCLEOTIDE SEQUENCE</scope>
    <source>
        <strain evidence="1">NBRC 14913</strain>
    </source>
</reference>
<dbReference type="RefSeq" id="WP_212998039.1">
    <property type="nucleotide sequence ID" value="NZ_BAAATW010000007.1"/>
</dbReference>
<name>A0A919VXL9_9ACTN</name>